<name>A0A5B0RF34_PUCGR</name>
<dbReference type="Proteomes" id="UP000324748">
    <property type="component" value="Unassembled WGS sequence"/>
</dbReference>
<protein>
    <recommendedName>
        <fullName evidence="7">CN hydrolase domain-containing protein</fullName>
    </recommendedName>
</protein>
<dbReference type="Proteomes" id="UP000325313">
    <property type="component" value="Unassembled WGS sequence"/>
</dbReference>
<dbReference type="EMBL" id="VDEP01000073">
    <property type="protein sequence ID" value="KAA1133151.1"/>
    <property type="molecule type" value="Genomic_DNA"/>
</dbReference>
<proteinExistence type="predicted"/>
<sequence length="115" mass="12951">MKQEVDLIIIPSYWTLDQPESKMIKHDPSGIHESNLIDGLVSSRALEAEACVVFVNCGGKKEDGFLGRSSISLPLKGHVVKFDEPDEKLQVVDVDLSVLKDAREVYKVREEYYSK</sequence>
<dbReference type="PANTHER" id="PTHR43674:SF16">
    <property type="entry name" value="CARBON-NITROGEN FAMILY, PUTATIVE (AFU_ORTHOLOGUE AFUA_5G02350)-RELATED"/>
    <property type="match status" value="1"/>
</dbReference>
<reference evidence="5 6" key="1">
    <citation type="submission" date="2019-05" db="EMBL/GenBank/DDBJ databases">
        <title>Emergence of the Ug99 lineage of the wheat stem rust pathogen through somatic hybridization.</title>
        <authorList>
            <person name="Li F."/>
            <person name="Upadhyaya N.M."/>
            <person name="Sperschneider J."/>
            <person name="Matny O."/>
            <person name="Nguyen-Phuc H."/>
            <person name="Mago R."/>
            <person name="Raley C."/>
            <person name="Miller M.E."/>
            <person name="Silverstein K.A.T."/>
            <person name="Henningsen E."/>
            <person name="Hirsch C.D."/>
            <person name="Visser B."/>
            <person name="Pretorius Z.A."/>
            <person name="Steffenson B.J."/>
            <person name="Schwessinger B."/>
            <person name="Dodds P.N."/>
            <person name="Figueroa M."/>
        </authorList>
    </citation>
    <scope>NUCLEOTIDE SEQUENCE [LARGE SCALE GENOMIC DNA]</scope>
    <source>
        <strain evidence="1">21-0</strain>
        <strain evidence="3 6">Ug99</strain>
    </source>
</reference>
<evidence type="ECO:0000313" key="6">
    <source>
        <dbReference type="Proteomes" id="UP000325313"/>
    </source>
</evidence>
<evidence type="ECO:0000313" key="4">
    <source>
        <dbReference type="EMBL" id="KAA1133151.1"/>
    </source>
</evidence>
<dbReference type="EMBL" id="VSWC01000028">
    <property type="protein sequence ID" value="KAA1109061.1"/>
    <property type="molecule type" value="Genomic_DNA"/>
</dbReference>
<keyword evidence="5" id="KW-1185">Reference proteome</keyword>
<organism evidence="3 6">
    <name type="scientific">Puccinia graminis f. sp. tritici</name>
    <dbReference type="NCBI Taxonomy" id="56615"/>
    <lineage>
        <taxon>Eukaryota</taxon>
        <taxon>Fungi</taxon>
        <taxon>Dikarya</taxon>
        <taxon>Basidiomycota</taxon>
        <taxon>Pucciniomycotina</taxon>
        <taxon>Pucciniomycetes</taxon>
        <taxon>Pucciniales</taxon>
        <taxon>Pucciniaceae</taxon>
        <taxon>Puccinia</taxon>
    </lineage>
</organism>
<dbReference type="AlphaFoldDB" id="A0A5B0RF34"/>
<dbReference type="OrthoDB" id="412018at2759"/>
<dbReference type="InterPro" id="IPR050345">
    <property type="entry name" value="Aliph_Amidase/BUP"/>
</dbReference>
<evidence type="ECO:0008006" key="7">
    <source>
        <dbReference type="Google" id="ProtNLM"/>
    </source>
</evidence>
<dbReference type="Gene3D" id="3.60.110.10">
    <property type="entry name" value="Carbon-nitrogen hydrolase"/>
    <property type="match status" value="1"/>
</dbReference>
<evidence type="ECO:0000313" key="2">
    <source>
        <dbReference type="EMBL" id="KAA1109061.1"/>
    </source>
</evidence>
<evidence type="ECO:0000313" key="1">
    <source>
        <dbReference type="EMBL" id="KAA1083670.1"/>
    </source>
</evidence>
<evidence type="ECO:0000313" key="3">
    <source>
        <dbReference type="EMBL" id="KAA1123354.1"/>
    </source>
</evidence>
<dbReference type="EMBL" id="VDEP01000209">
    <property type="protein sequence ID" value="KAA1123354.1"/>
    <property type="molecule type" value="Genomic_DNA"/>
</dbReference>
<dbReference type="InterPro" id="IPR036526">
    <property type="entry name" value="C-N_Hydrolase_sf"/>
</dbReference>
<dbReference type="PANTHER" id="PTHR43674">
    <property type="entry name" value="NITRILASE C965.09-RELATED"/>
    <property type="match status" value="1"/>
</dbReference>
<evidence type="ECO:0000313" key="5">
    <source>
        <dbReference type="Proteomes" id="UP000324748"/>
    </source>
</evidence>
<gene>
    <name evidence="1" type="ORF">PGT21_003471</name>
    <name evidence="2" type="ORF">PGT21_032437</name>
    <name evidence="3" type="ORF">PGTUg99_012915</name>
    <name evidence="4" type="ORF">PGTUg99_021740</name>
</gene>
<dbReference type="SUPFAM" id="SSF56317">
    <property type="entry name" value="Carbon-nitrogen hydrolase"/>
    <property type="match status" value="1"/>
</dbReference>
<dbReference type="GO" id="GO:0016811">
    <property type="term" value="F:hydrolase activity, acting on carbon-nitrogen (but not peptide) bonds, in linear amides"/>
    <property type="evidence" value="ECO:0007669"/>
    <property type="project" value="TreeGrafter"/>
</dbReference>
<accession>A0A5B0RF34</accession>
<comment type="caution">
    <text evidence="3">The sequence shown here is derived from an EMBL/GenBank/DDBJ whole genome shotgun (WGS) entry which is preliminary data.</text>
</comment>
<dbReference type="EMBL" id="VSWC01000118">
    <property type="protein sequence ID" value="KAA1083670.1"/>
    <property type="molecule type" value="Genomic_DNA"/>
</dbReference>